<reference evidence="2" key="1">
    <citation type="submission" date="2016-11" db="UniProtKB">
        <authorList>
            <consortium name="WormBaseParasite"/>
        </authorList>
    </citation>
    <scope>IDENTIFICATION</scope>
    <source>
        <strain evidence="2">KR3021</strain>
    </source>
</reference>
<sequence>MTRTNFIIFIGLLAIVACIADPIRDSLAHSAREIRDTDLMDKNAKEGSEPNDNGDKLINSTSKMAQIDEEEKIKGFPEEAQNRAINLNDTVSEKIDNLGEKTEGDNVKDSLDERKENVKSNINEFADRLKDSLDKNIFKPNTTENSHHHNSSTEDDKELTEETTPTVAPKKTDYKNGQEKLSISIVMLIVTLGIALFF</sequence>
<dbReference type="Proteomes" id="UP000095286">
    <property type="component" value="Unplaced"/>
</dbReference>
<protein>
    <submittedName>
        <fullName evidence="2">DUF148 domain-containing protein</fullName>
    </submittedName>
</protein>
<organism evidence="1 2">
    <name type="scientific">Rhabditophanes sp. KR3021</name>
    <dbReference type="NCBI Taxonomy" id="114890"/>
    <lineage>
        <taxon>Eukaryota</taxon>
        <taxon>Metazoa</taxon>
        <taxon>Ecdysozoa</taxon>
        <taxon>Nematoda</taxon>
        <taxon>Chromadorea</taxon>
        <taxon>Rhabditida</taxon>
        <taxon>Tylenchina</taxon>
        <taxon>Panagrolaimomorpha</taxon>
        <taxon>Strongyloidoidea</taxon>
        <taxon>Alloionematidae</taxon>
        <taxon>Rhabditophanes</taxon>
    </lineage>
</organism>
<accession>A0AC35TJI5</accession>
<name>A0AC35TJI5_9BILA</name>
<evidence type="ECO:0000313" key="2">
    <source>
        <dbReference type="WBParaSite" id="RSKR_0000137400.1"/>
    </source>
</evidence>
<evidence type="ECO:0000313" key="1">
    <source>
        <dbReference type="Proteomes" id="UP000095286"/>
    </source>
</evidence>
<dbReference type="WBParaSite" id="RSKR_0000137400.1">
    <property type="protein sequence ID" value="RSKR_0000137400.1"/>
    <property type="gene ID" value="RSKR_0000137400"/>
</dbReference>
<proteinExistence type="predicted"/>